<evidence type="ECO:0000313" key="1">
    <source>
        <dbReference type="EMBL" id="KAF4637190.1"/>
    </source>
</evidence>
<accession>A0A8H4RWC2</accession>
<reference evidence="1 2" key="1">
    <citation type="submission" date="2020-03" db="EMBL/GenBank/DDBJ databases">
        <title>Draft Genome Sequence of Cudoniella acicularis.</title>
        <authorList>
            <person name="Buettner E."/>
            <person name="Kellner H."/>
        </authorList>
    </citation>
    <scope>NUCLEOTIDE SEQUENCE [LARGE SCALE GENOMIC DNA]</scope>
    <source>
        <strain evidence="1 2">DSM 108380</strain>
    </source>
</reference>
<sequence length="244" mass="26775">MQDIENNGLLHAREHALDARGSEEALHRNLDSSKMGDEQQRASTPLCAQGLENQEGESSFQNPALRTGREYFVRWYKVEAKEAAPAHTLAFPAGISAAMPHPRWPSGLAGVLRSLRRFGWPSDWAALVSKTVLIVDGVYPDSFQVTRSAATTIYATGTEELERDPGGGSPRSADHSSALNIGEFVLLSNSKSAFVRLVLSLNPVPALHETLHSDSRLRSHQKGDKRTFTPLPLIGFDFDPESFL</sequence>
<organism evidence="1 2">
    <name type="scientific">Cudoniella acicularis</name>
    <dbReference type="NCBI Taxonomy" id="354080"/>
    <lineage>
        <taxon>Eukaryota</taxon>
        <taxon>Fungi</taxon>
        <taxon>Dikarya</taxon>
        <taxon>Ascomycota</taxon>
        <taxon>Pezizomycotina</taxon>
        <taxon>Leotiomycetes</taxon>
        <taxon>Helotiales</taxon>
        <taxon>Tricladiaceae</taxon>
        <taxon>Cudoniella</taxon>
    </lineage>
</organism>
<comment type="caution">
    <text evidence="1">The sequence shown here is derived from an EMBL/GenBank/DDBJ whole genome shotgun (WGS) entry which is preliminary data.</text>
</comment>
<proteinExistence type="predicted"/>
<protein>
    <submittedName>
        <fullName evidence="1">Uncharacterized protein</fullName>
    </submittedName>
</protein>
<gene>
    <name evidence="1" type="ORF">G7Y89_g900</name>
</gene>
<evidence type="ECO:0000313" key="2">
    <source>
        <dbReference type="Proteomes" id="UP000566819"/>
    </source>
</evidence>
<dbReference type="AlphaFoldDB" id="A0A8H4RWC2"/>
<name>A0A8H4RWC2_9HELO</name>
<dbReference type="Proteomes" id="UP000566819">
    <property type="component" value="Unassembled WGS sequence"/>
</dbReference>
<keyword evidence="2" id="KW-1185">Reference proteome</keyword>
<dbReference type="EMBL" id="JAAMPI010000032">
    <property type="protein sequence ID" value="KAF4637190.1"/>
    <property type="molecule type" value="Genomic_DNA"/>
</dbReference>